<gene>
    <name evidence="2" type="ORF">BLA18112_07664</name>
</gene>
<evidence type="ECO:0000256" key="1">
    <source>
        <dbReference type="SAM" id="SignalP"/>
    </source>
</evidence>
<feature type="signal peptide" evidence="1">
    <location>
        <begin position="1"/>
        <end position="23"/>
    </location>
</feature>
<dbReference type="Proteomes" id="UP000494274">
    <property type="component" value="Unassembled WGS sequence"/>
</dbReference>
<dbReference type="RefSeq" id="WP_175047829.1">
    <property type="nucleotide sequence ID" value="NZ_CABVQI010000045.1"/>
</dbReference>
<protein>
    <submittedName>
        <fullName evidence="2">Outer membrane autotransporter</fullName>
    </submittedName>
</protein>
<proteinExistence type="predicted"/>
<organism evidence="2 3">
    <name type="scientific">Burkholderia lata (strain ATCC 17760 / DSM 23089 / LMG 22485 / NCIMB 9086 / R18194 / 383)</name>
    <dbReference type="NCBI Taxonomy" id="482957"/>
    <lineage>
        <taxon>Bacteria</taxon>
        <taxon>Pseudomonadati</taxon>
        <taxon>Pseudomonadota</taxon>
        <taxon>Betaproteobacteria</taxon>
        <taxon>Burkholderiales</taxon>
        <taxon>Burkholderiaceae</taxon>
        <taxon>Burkholderia</taxon>
        <taxon>Burkholderia cepacia complex</taxon>
    </lineage>
</organism>
<reference evidence="2 3" key="1">
    <citation type="submission" date="2019-09" db="EMBL/GenBank/DDBJ databases">
        <authorList>
            <person name="Depoorter E."/>
        </authorList>
    </citation>
    <scope>NUCLEOTIDE SEQUENCE [LARGE SCALE GENOMIC DNA]</scope>
    <source>
        <strain evidence="2">R-18112</strain>
    </source>
</reference>
<name>A0A6P3B8I6_BURL3</name>
<sequence>MKKILGLVAHVSLLLAAAISSHADAQSYFVPGQLLTATQFNSAFAGTLPLAGGVLAGPLTAPTLTSSHVTITGGSVSGLNSLASLGIASFGNQTTWLKSLISCTTDCAQTWSQSYGGGMGLLGATRTSDNSLAGSMAAQGVAGYAINNNTAQVQTAYAAYFEARKYLGAGTTQGMEIDLVNQGSVVNLDPYNMISSGATLGLWLSSGRPDVTVRVANVSTAVGIINNGTAFEKGITFQSTALDTSGGEGQAIVLPANYGTVWYGRTGTKVAGIRSDATTPSLRLVFVNGQLNIESASGTVLATIDTSGNIRSRGNVSTTGSVSAGGAISGTSGAFTSITTTGKGAMPLYGTSGTAVNAPHMVQGRVALSSGSATVTLSGAAVYSSSSSYTCTANDTTGAHAVKVAQTSGTSITFTGIGSDTVQFMCAGS</sequence>
<dbReference type="AlphaFoldDB" id="A0A6P3B8I6"/>
<keyword evidence="1" id="KW-0732">Signal</keyword>
<accession>A0A6P3B8I6</accession>
<dbReference type="EMBL" id="CABVQI010000045">
    <property type="protein sequence ID" value="VWD52968.1"/>
    <property type="molecule type" value="Genomic_DNA"/>
</dbReference>
<evidence type="ECO:0000313" key="3">
    <source>
        <dbReference type="Proteomes" id="UP000494274"/>
    </source>
</evidence>
<feature type="chain" id="PRO_5026687063" evidence="1">
    <location>
        <begin position="24"/>
        <end position="429"/>
    </location>
</feature>
<evidence type="ECO:0000313" key="2">
    <source>
        <dbReference type="EMBL" id="VWD52968.1"/>
    </source>
</evidence>